<keyword evidence="1" id="KW-1133">Transmembrane helix</keyword>
<proteinExistence type="predicted"/>
<reference evidence="2 3" key="1">
    <citation type="submission" date="2016-07" db="EMBL/GenBank/DDBJ databases">
        <title>Pervasive Adenine N6-methylation of Active Genes in Fungi.</title>
        <authorList>
            <consortium name="DOE Joint Genome Institute"/>
            <person name="Mondo S.J."/>
            <person name="Dannebaum R.O."/>
            <person name="Kuo R.C."/>
            <person name="Labutti K."/>
            <person name="Haridas S."/>
            <person name="Kuo A."/>
            <person name="Salamov A."/>
            <person name="Ahrendt S.R."/>
            <person name="Lipzen A."/>
            <person name="Sullivan W."/>
            <person name="Andreopoulos W.B."/>
            <person name="Clum A."/>
            <person name="Lindquist E."/>
            <person name="Daum C."/>
            <person name="Ramamoorthy G.K."/>
            <person name="Gryganskyi A."/>
            <person name="Culley D."/>
            <person name="Magnuson J.K."/>
            <person name="James T.Y."/>
            <person name="O'Malley M.A."/>
            <person name="Stajich J.E."/>
            <person name="Spatafora J.W."/>
            <person name="Visel A."/>
            <person name="Grigoriev I.V."/>
        </authorList>
    </citation>
    <scope>NUCLEOTIDE SEQUENCE [LARGE SCALE GENOMIC DNA]</scope>
    <source>
        <strain evidence="2 3">PL171</strain>
    </source>
</reference>
<accession>A0A1Y2HXE4</accession>
<organism evidence="2 3">
    <name type="scientific">Catenaria anguillulae PL171</name>
    <dbReference type="NCBI Taxonomy" id="765915"/>
    <lineage>
        <taxon>Eukaryota</taxon>
        <taxon>Fungi</taxon>
        <taxon>Fungi incertae sedis</taxon>
        <taxon>Blastocladiomycota</taxon>
        <taxon>Blastocladiomycetes</taxon>
        <taxon>Blastocladiales</taxon>
        <taxon>Catenariaceae</taxon>
        <taxon>Catenaria</taxon>
    </lineage>
</organism>
<comment type="caution">
    <text evidence="2">The sequence shown here is derived from an EMBL/GenBank/DDBJ whole genome shotgun (WGS) entry which is preliminary data.</text>
</comment>
<evidence type="ECO:0000256" key="1">
    <source>
        <dbReference type="SAM" id="Phobius"/>
    </source>
</evidence>
<evidence type="ECO:0000313" key="3">
    <source>
        <dbReference type="Proteomes" id="UP000193411"/>
    </source>
</evidence>
<keyword evidence="1" id="KW-0472">Membrane</keyword>
<protein>
    <submittedName>
        <fullName evidence="2">Uncharacterized protein</fullName>
    </submittedName>
</protein>
<dbReference type="EMBL" id="MCFL01000006">
    <property type="protein sequence ID" value="ORZ39179.1"/>
    <property type="molecule type" value="Genomic_DNA"/>
</dbReference>
<feature type="transmembrane region" description="Helical" evidence="1">
    <location>
        <begin position="12"/>
        <end position="35"/>
    </location>
</feature>
<keyword evidence="3" id="KW-1185">Reference proteome</keyword>
<name>A0A1Y2HXE4_9FUNG</name>
<keyword evidence="1" id="KW-0812">Transmembrane</keyword>
<sequence>MESVATLIFESLVGASVTFIALRVLATTVLFRYIAVMAKERERIKQKEALEIELSSSPV</sequence>
<gene>
    <name evidence="2" type="ORF">BCR44DRAFT_41259</name>
</gene>
<dbReference type="Proteomes" id="UP000193411">
    <property type="component" value="Unassembled WGS sequence"/>
</dbReference>
<dbReference type="AlphaFoldDB" id="A0A1Y2HXE4"/>
<evidence type="ECO:0000313" key="2">
    <source>
        <dbReference type="EMBL" id="ORZ39179.1"/>
    </source>
</evidence>